<gene>
    <name evidence="2" type="ORF">HMPREF9304_02860</name>
</gene>
<name>A0A098YVW9_9BACT</name>
<organism evidence="2 3">
    <name type="scientific">Hoylesella timonensis S9-PR14</name>
    <dbReference type="NCBI Taxonomy" id="1401062"/>
    <lineage>
        <taxon>Bacteria</taxon>
        <taxon>Pseudomonadati</taxon>
        <taxon>Bacteroidota</taxon>
        <taxon>Bacteroidia</taxon>
        <taxon>Bacteroidales</taxon>
        <taxon>Prevotellaceae</taxon>
        <taxon>Hoylesella</taxon>
    </lineage>
</organism>
<comment type="caution">
    <text evidence="2">The sequence shown here is derived from an EMBL/GenBank/DDBJ whole genome shotgun (WGS) entry which is preliminary data.</text>
</comment>
<reference evidence="2 3" key="1">
    <citation type="submission" date="2014-07" db="EMBL/GenBank/DDBJ databases">
        <authorList>
            <person name="McCorrison J."/>
            <person name="Sanka R."/>
            <person name="Torralba M."/>
            <person name="Gillis M."/>
            <person name="Haft D.H."/>
            <person name="Methe B."/>
            <person name="Sutton G."/>
            <person name="Nelson K.E."/>
        </authorList>
    </citation>
    <scope>NUCLEOTIDE SEQUENCE [LARGE SCALE GENOMIC DNA]</scope>
    <source>
        <strain evidence="2 3">S9-PR14</strain>
    </source>
</reference>
<accession>A0A098YVW9</accession>
<evidence type="ECO:0000313" key="3">
    <source>
        <dbReference type="Proteomes" id="UP000029723"/>
    </source>
</evidence>
<proteinExistence type="predicted"/>
<dbReference type="OrthoDB" id="1050368at2"/>
<dbReference type="EMBL" id="JRPQ01000058">
    <property type="protein sequence ID" value="KGI22708.1"/>
    <property type="molecule type" value="Genomic_DNA"/>
</dbReference>
<feature type="signal peptide" evidence="1">
    <location>
        <begin position="1"/>
        <end position="24"/>
    </location>
</feature>
<keyword evidence="1" id="KW-0732">Signal</keyword>
<evidence type="ECO:0000313" key="2">
    <source>
        <dbReference type="EMBL" id="KGI22708.1"/>
    </source>
</evidence>
<dbReference type="AlphaFoldDB" id="A0A098YVW9"/>
<dbReference type="Proteomes" id="UP000029723">
    <property type="component" value="Unassembled WGS sequence"/>
</dbReference>
<feature type="chain" id="PRO_5001951430" evidence="1">
    <location>
        <begin position="25"/>
        <end position="102"/>
    </location>
</feature>
<protein>
    <submittedName>
        <fullName evidence="2">Secretion protein</fullName>
    </submittedName>
</protein>
<evidence type="ECO:0000256" key="1">
    <source>
        <dbReference type="SAM" id="SignalP"/>
    </source>
</evidence>
<sequence>MIHKILSITFAFALLVGSPITMQASEGFEAIENEFQNVSISVSESVLHISGANGQVLQIYNVAGVCLMRVKIDSQDKRYELNYPKGCYIIKVGKTVRKISIR</sequence>
<dbReference type="RefSeq" id="WP_036926259.1">
    <property type="nucleotide sequence ID" value="NZ_JRPQ01000058.1"/>
</dbReference>